<protein>
    <submittedName>
        <fullName evidence="1">Uncharacterized protein</fullName>
    </submittedName>
</protein>
<evidence type="ECO:0000313" key="2">
    <source>
        <dbReference type="Proteomes" id="UP000189670"/>
    </source>
</evidence>
<name>A0A1V1PGZ7_9BACT</name>
<dbReference type="AlphaFoldDB" id="A0A1V1PGZ7"/>
<accession>A0A1V1PGZ7</accession>
<organism evidence="1 2">
    <name type="scientific">Candidatus Magnetoglobus multicellularis str. Araruama</name>
    <dbReference type="NCBI Taxonomy" id="890399"/>
    <lineage>
        <taxon>Bacteria</taxon>
        <taxon>Pseudomonadati</taxon>
        <taxon>Thermodesulfobacteriota</taxon>
        <taxon>Desulfobacteria</taxon>
        <taxon>Desulfobacterales</taxon>
        <taxon>Desulfobacteraceae</taxon>
        <taxon>Candidatus Magnetoglobus</taxon>
    </lineage>
</organism>
<proteinExistence type="predicted"/>
<evidence type="ECO:0000313" key="1">
    <source>
        <dbReference type="EMBL" id="ETR74147.1"/>
    </source>
</evidence>
<sequence length="71" mass="8309">MDKADEFIYVDGLAQLVESNDLDQWKICYIENLTGKEHIYNHLIIDSVSVGQKTWSRMISQMHMHLNESLL</sequence>
<reference evidence="2" key="1">
    <citation type="submission" date="2012-11" db="EMBL/GenBank/DDBJ databases">
        <authorList>
            <person name="Lucero-Rivera Y.E."/>
            <person name="Tovar-Ramirez D."/>
        </authorList>
    </citation>
    <scope>NUCLEOTIDE SEQUENCE [LARGE SCALE GENOMIC DNA]</scope>
    <source>
        <strain evidence="2">Araruama</strain>
    </source>
</reference>
<dbReference type="EMBL" id="ATBP01000019">
    <property type="protein sequence ID" value="ETR74147.1"/>
    <property type="molecule type" value="Genomic_DNA"/>
</dbReference>
<comment type="caution">
    <text evidence="1">The sequence shown here is derived from an EMBL/GenBank/DDBJ whole genome shotgun (WGS) entry which is preliminary data.</text>
</comment>
<dbReference type="Proteomes" id="UP000189670">
    <property type="component" value="Unassembled WGS sequence"/>
</dbReference>
<gene>
    <name evidence="1" type="ORF">OMM_06493</name>
</gene>